<dbReference type="Proteomes" id="UP000730739">
    <property type="component" value="Unassembled WGS sequence"/>
</dbReference>
<proteinExistence type="predicted"/>
<keyword evidence="1" id="KW-0732">Signal</keyword>
<feature type="signal peptide" evidence="1">
    <location>
        <begin position="1"/>
        <end position="22"/>
    </location>
</feature>
<gene>
    <name evidence="2" type="ORF">J2Z31_003535</name>
</gene>
<feature type="chain" id="PRO_5046309296" evidence="1">
    <location>
        <begin position="23"/>
        <end position="197"/>
    </location>
</feature>
<dbReference type="PANTHER" id="PTHR39327:SF1">
    <property type="entry name" value="BLR5470 PROTEIN"/>
    <property type="match status" value="1"/>
</dbReference>
<evidence type="ECO:0000313" key="3">
    <source>
        <dbReference type="Proteomes" id="UP000730739"/>
    </source>
</evidence>
<dbReference type="RefSeq" id="WP_209602784.1">
    <property type="nucleotide sequence ID" value="NZ_JAGILA010000004.1"/>
</dbReference>
<dbReference type="Pfam" id="PF06035">
    <property type="entry name" value="Peptidase_C93"/>
    <property type="match status" value="1"/>
</dbReference>
<dbReference type="Gene3D" id="3.10.620.30">
    <property type="match status" value="1"/>
</dbReference>
<dbReference type="PANTHER" id="PTHR39327">
    <property type="match status" value="1"/>
</dbReference>
<evidence type="ECO:0000313" key="2">
    <source>
        <dbReference type="EMBL" id="MBP2237021.1"/>
    </source>
</evidence>
<keyword evidence="3" id="KW-1185">Reference proteome</keyword>
<dbReference type="EMBL" id="JAGILA010000004">
    <property type="protein sequence ID" value="MBP2237021.1"/>
    <property type="molecule type" value="Genomic_DNA"/>
</dbReference>
<name>A0ABS4R270_9HYPH</name>
<protein>
    <submittedName>
        <fullName evidence="2">Transglutaminase-like cysteine proteinase</fullName>
    </submittedName>
</protein>
<organism evidence="2 3">
    <name type="scientific">Sinorhizobium kostiense</name>
    <dbReference type="NCBI Taxonomy" id="76747"/>
    <lineage>
        <taxon>Bacteria</taxon>
        <taxon>Pseudomonadati</taxon>
        <taxon>Pseudomonadota</taxon>
        <taxon>Alphaproteobacteria</taxon>
        <taxon>Hyphomicrobiales</taxon>
        <taxon>Rhizobiaceae</taxon>
        <taxon>Sinorhizobium/Ensifer group</taxon>
        <taxon>Sinorhizobium</taxon>
    </lineage>
</organism>
<reference evidence="2 3" key="1">
    <citation type="submission" date="2021-03" db="EMBL/GenBank/DDBJ databases">
        <title>Genomic Encyclopedia of Type Strains, Phase IV (KMG-IV): sequencing the most valuable type-strain genomes for metagenomic binning, comparative biology and taxonomic classification.</title>
        <authorList>
            <person name="Goeker M."/>
        </authorList>
    </citation>
    <scope>NUCLEOTIDE SEQUENCE [LARGE SCALE GENOMIC DNA]</scope>
    <source>
        <strain evidence="2 3">DSM 13372</strain>
    </source>
</reference>
<accession>A0ABS4R270</accession>
<dbReference type="InterPro" id="IPR010319">
    <property type="entry name" value="Transglutaminase-like_Cys_pept"/>
</dbReference>
<evidence type="ECO:0000256" key="1">
    <source>
        <dbReference type="SAM" id="SignalP"/>
    </source>
</evidence>
<comment type="caution">
    <text evidence="2">The sequence shown here is derived from an EMBL/GenBank/DDBJ whole genome shotgun (WGS) entry which is preliminary data.</text>
</comment>
<sequence length="197" mass="21851">MKRFIAHTAFLLLIFAPAAADAGTIMRTAGKAFAPPAFAPFCAREPRLCKTGGGAETVALTQTRAAELTQVNRAVNARIRERSDPSTNGRNDDWRLPTAYGDCEDFAILKKHELLKRGWPASALLLTVARYRGQGHTVLTVRTSGGDLVLDNLTNSIRDWSRTPYNYFARQSQKDGRRWELIGGTERVAQARHRPEA</sequence>